<dbReference type="Proteomes" id="UP000193411">
    <property type="component" value="Unassembled WGS sequence"/>
</dbReference>
<dbReference type="AlphaFoldDB" id="A0A1Y2I1G9"/>
<feature type="region of interest" description="Disordered" evidence="2">
    <location>
        <begin position="372"/>
        <end position="397"/>
    </location>
</feature>
<feature type="region of interest" description="Disordered" evidence="2">
    <location>
        <begin position="240"/>
        <end position="269"/>
    </location>
</feature>
<evidence type="ECO:0000256" key="1">
    <source>
        <dbReference type="SAM" id="Coils"/>
    </source>
</evidence>
<evidence type="ECO:0000313" key="4">
    <source>
        <dbReference type="Proteomes" id="UP000193411"/>
    </source>
</evidence>
<keyword evidence="1" id="KW-0175">Coiled coil</keyword>
<proteinExistence type="predicted"/>
<protein>
    <submittedName>
        <fullName evidence="3">Uncharacterized protein</fullName>
    </submittedName>
</protein>
<comment type="caution">
    <text evidence="3">The sequence shown here is derived from an EMBL/GenBank/DDBJ whole genome shotgun (WGS) entry which is preliminary data.</text>
</comment>
<organism evidence="3 4">
    <name type="scientific">Catenaria anguillulae PL171</name>
    <dbReference type="NCBI Taxonomy" id="765915"/>
    <lineage>
        <taxon>Eukaryota</taxon>
        <taxon>Fungi</taxon>
        <taxon>Fungi incertae sedis</taxon>
        <taxon>Blastocladiomycota</taxon>
        <taxon>Blastocladiomycetes</taxon>
        <taxon>Blastocladiales</taxon>
        <taxon>Catenariaceae</taxon>
        <taxon>Catenaria</taxon>
    </lineage>
</organism>
<evidence type="ECO:0000313" key="3">
    <source>
        <dbReference type="EMBL" id="ORZ39242.1"/>
    </source>
</evidence>
<dbReference type="OrthoDB" id="5599132at2759"/>
<evidence type="ECO:0000256" key="2">
    <source>
        <dbReference type="SAM" id="MobiDB-lite"/>
    </source>
</evidence>
<keyword evidence="4" id="KW-1185">Reference proteome</keyword>
<feature type="coiled-coil region" evidence="1">
    <location>
        <begin position="7"/>
        <end position="34"/>
    </location>
</feature>
<reference evidence="3 4" key="1">
    <citation type="submission" date="2016-07" db="EMBL/GenBank/DDBJ databases">
        <title>Pervasive Adenine N6-methylation of Active Genes in Fungi.</title>
        <authorList>
            <consortium name="DOE Joint Genome Institute"/>
            <person name="Mondo S.J."/>
            <person name="Dannebaum R.O."/>
            <person name="Kuo R.C."/>
            <person name="Labutti K."/>
            <person name="Haridas S."/>
            <person name="Kuo A."/>
            <person name="Salamov A."/>
            <person name="Ahrendt S.R."/>
            <person name="Lipzen A."/>
            <person name="Sullivan W."/>
            <person name="Andreopoulos W.B."/>
            <person name="Clum A."/>
            <person name="Lindquist E."/>
            <person name="Daum C."/>
            <person name="Ramamoorthy G.K."/>
            <person name="Gryganskyi A."/>
            <person name="Culley D."/>
            <person name="Magnuson J.K."/>
            <person name="James T.Y."/>
            <person name="O'Malley M.A."/>
            <person name="Stajich J.E."/>
            <person name="Spatafora J.W."/>
            <person name="Visel A."/>
            <person name="Grigoriev I.V."/>
        </authorList>
    </citation>
    <scope>NUCLEOTIDE SEQUENCE [LARGE SCALE GENOMIC DNA]</scope>
    <source>
        <strain evidence="3 4">PL171</strain>
    </source>
</reference>
<accession>A0A1Y2I1G9</accession>
<sequence length="397" mass="44628">MRYGDAIERDYSEVQRLRRQLAHAESLAARVQSQLKDREKTIIHLQRKLRAKIFTHLADLTPTDLAVPDDMFPEADASGLYNLNRHQLVHLLLKKETVIRGLVRRVWATKLERDQWMLRTHEAQRARGVAAGEGLGGKVRQYYSEVQQWAFADRSKAGVDRVEERMDRAVRRQPQRKDLQESTQREYLMRERIENWMTDPVELGPLVDLGGNGYYGRRPEHGTVREMMDEEQDSVLWNVSEDEDGDPWSKGKSHTKTPDPFALPTSSRREEDDGWCATKYVRTALAANFKGVDKVKVVENNKGSSHGVGLSLKQAPAVLSASEPVGDVDPSFWLPDEAASSLVTLQPKTNDPPPQGTVGSRSIQHIGYNSRQMGSAKNGQARGSGHIVSAGGTGWRS</sequence>
<gene>
    <name evidence="3" type="ORF">BCR44DRAFT_92223</name>
</gene>
<dbReference type="EMBL" id="MCFL01000006">
    <property type="protein sequence ID" value="ORZ39242.1"/>
    <property type="molecule type" value="Genomic_DNA"/>
</dbReference>
<name>A0A1Y2I1G9_9FUNG</name>